<dbReference type="RefSeq" id="WP_278216577.1">
    <property type="nucleotide sequence ID" value="NZ_JAOWLP010000066.1"/>
</dbReference>
<dbReference type="Proteomes" id="UP001152656">
    <property type="component" value="Unassembled WGS sequence"/>
</dbReference>
<dbReference type="AlphaFoldDB" id="A0A9X4NF01"/>
<evidence type="ECO:0000313" key="3">
    <source>
        <dbReference type="Proteomes" id="UP001152656"/>
    </source>
</evidence>
<sequence length="79" mass="9004">SKTQLRRQHLALKIDQLFKANRGIYGAPKIHHLLLNQGEKVGIKLVQKIMQQLQLKSVVLKKFKPGHSVSDGINRKNLI</sequence>
<evidence type="ECO:0000259" key="1">
    <source>
        <dbReference type="Pfam" id="PF13276"/>
    </source>
</evidence>
<accession>A0A9X4NF01</accession>
<gene>
    <name evidence="2" type="ORF">OGZ39_12970</name>
</gene>
<feature type="non-terminal residue" evidence="2">
    <location>
        <position position="79"/>
    </location>
</feature>
<proteinExistence type="predicted"/>
<name>A0A9X4NF01_9LACT</name>
<comment type="caution">
    <text evidence="2">The sequence shown here is derived from an EMBL/GenBank/DDBJ whole genome shotgun (WGS) entry which is preliminary data.</text>
</comment>
<dbReference type="Pfam" id="PF13276">
    <property type="entry name" value="HTH_21"/>
    <property type="match status" value="1"/>
</dbReference>
<evidence type="ECO:0000313" key="2">
    <source>
        <dbReference type="EMBL" id="MDG4982529.1"/>
    </source>
</evidence>
<dbReference type="InterPro" id="IPR025948">
    <property type="entry name" value="HTH-like_dom"/>
</dbReference>
<reference evidence="2" key="2">
    <citation type="journal article" date="2023" name="Food Microbiol.">
        <title>Evaluation of the fermentation potential of lactic acid bacteria isolated from herbs, fruits and vegetables as starter cultures in nut-based milk alternatives.</title>
        <authorList>
            <person name="Huang W."/>
            <person name="Dong A."/>
            <person name="Pham H.T."/>
            <person name="Zhou C."/>
            <person name="Huo Z."/>
            <person name="Watjen A.P."/>
            <person name="Prakash S."/>
            <person name="Bang-Berthelsen C.H."/>
            <person name="Turner M.S."/>
        </authorList>
    </citation>
    <scope>NUCLEOTIDE SEQUENCE</scope>
    <source>
        <strain evidence="2">581</strain>
    </source>
</reference>
<feature type="non-terminal residue" evidence="2">
    <location>
        <position position="1"/>
    </location>
</feature>
<protein>
    <submittedName>
        <fullName evidence="2">IS3 family transposase</fullName>
    </submittedName>
</protein>
<dbReference type="EMBL" id="JAOWLP010000066">
    <property type="protein sequence ID" value="MDG4982529.1"/>
    <property type="molecule type" value="Genomic_DNA"/>
</dbReference>
<organism evidence="2 3">
    <name type="scientific">Lactococcus lactis</name>
    <dbReference type="NCBI Taxonomy" id="1358"/>
    <lineage>
        <taxon>Bacteria</taxon>
        <taxon>Bacillati</taxon>
        <taxon>Bacillota</taxon>
        <taxon>Bacilli</taxon>
        <taxon>Lactobacillales</taxon>
        <taxon>Streptococcaceae</taxon>
        <taxon>Lactococcus</taxon>
    </lineage>
</organism>
<feature type="domain" description="HTH-like" evidence="1">
    <location>
        <begin position="7"/>
        <end position="63"/>
    </location>
</feature>
<reference evidence="2" key="1">
    <citation type="submission" date="2022-10" db="EMBL/GenBank/DDBJ databases">
        <authorList>
            <person name="Turner M.S."/>
            <person name="Huang W."/>
        </authorList>
    </citation>
    <scope>NUCLEOTIDE SEQUENCE</scope>
    <source>
        <strain evidence="2">581</strain>
    </source>
</reference>